<organism evidence="7 8">
    <name type="scientific">Nannocystis punicea</name>
    <dbReference type="NCBI Taxonomy" id="2995304"/>
    <lineage>
        <taxon>Bacteria</taxon>
        <taxon>Pseudomonadati</taxon>
        <taxon>Myxococcota</taxon>
        <taxon>Polyangia</taxon>
        <taxon>Nannocystales</taxon>
        <taxon>Nannocystaceae</taxon>
        <taxon>Nannocystis</taxon>
    </lineage>
</organism>
<evidence type="ECO:0000256" key="1">
    <source>
        <dbReference type="ARBA" id="ARBA00007365"/>
    </source>
</evidence>
<dbReference type="GO" id="GO:0016853">
    <property type="term" value="F:isomerase activity"/>
    <property type="evidence" value="ECO:0007669"/>
    <property type="project" value="UniProtKB-KW"/>
</dbReference>
<accession>A0ABY7GZC5</accession>
<comment type="function">
    <text evidence="4">PPIases accelerate the folding of proteins. It catalyzes the cis-trans isomerization of proline imidic peptide bonds in oligopeptides.</text>
</comment>
<feature type="domain" description="PPIase cyclophilin-type" evidence="6">
    <location>
        <begin position="121"/>
        <end position="280"/>
    </location>
</feature>
<comment type="similarity">
    <text evidence="1 4">Belongs to the cyclophilin-type PPIase family.</text>
</comment>
<dbReference type="PROSITE" id="PS50072">
    <property type="entry name" value="CSA_PPIASE_2"/>
    <property type="match status" value="1"/>
</dbReference>
<evidence type="ECO:0000256" key="5">
    <source>
        <dbReference type="SAM" id="MobiDB-lite"/>
    </source>
</evidence>
<dbReference type="EC" id="5.2.1.8" evidence="4"/>
<name>A0ABY7GZC5_9BACT</name>
<protein>
    <recommendedName>
        <fullName evidence="4">Peptidyl-prolyl cis-trans isomerase</fullName>
        <shortName evidence="4">PPIase</shortName>
        <ecNumber evidence="4">5.2.1.8</ecNumber>
    </recommendedName>
</protein>
<evidence type="ECO:0000256" key="2">
    <source>
        <dbReference type="ARBA" id="ARBA00023110"/>
    </source>
</evidence>
<dbReference type="InterPro" id="IPR020892">
    <property type="entry name" value="Cyclophilin-type_PPIase_CS"/>
</dbReference>
<dbReference type="PANTHER" id="PTHR45625:SF4">
    <property type="entry name" value="PEPTIDYLPROLYL ISOMERASE DOMAIN AND WD REPEAT-CONTAINING PROTEIN 1"/>
    <property type="match status" value="1"/>
</dbReference>
<reference evidence="7" key="1">
    <citation type="submission" date="2022-11" db="EMBL/GenBank/DDBJ databases">
        <title>Minimal conservation of predation-associated metabolite biosynthetic gene clusters underscores biosynthetic potential of Myxococcota including descriptions for ten novel species: Archangium lansinium sp. nov., Myxococcus landrumus sp. nov., Nannocystis bai.</title>
        <authorList>
            <person name="Ahearne A."/>
            <person name="Stevens C."/>
            <person name="Dowd S."/>
        </authorList>
    </citation>
    <scope>NUCLEOTIDE SEQUENCE</scope>
    <source>
        <strain evidence="7">Fl3</strain>
    </source>
</reference>
<keyword evidence="8" id="KW-1185">Reference proteome</keyword>
<sequence>MPTCPSPRPWSLLAALLVGCVFVPPPPLPEEIAAMEAAKAARKSGQRPTPGEEGAEESGGGGGSEIAFKKGDQAPEGLSPAQLRAYNIAQGDPESGEFTLEEALAGLPGRPDDALWALFKTPRGVLECELEVDRTPKTIANFVGLARGLRPWYDKASDAWVKRPYYDNTTFHRVIPGFMVQAGDPTGTGLGNPGYLVEDEIDPELVHDAPGVLSMANRGPNTGSAQFFITLNPTPHLDGKHTVFGHCNEAAMRLADDIALVPRDGNDKPRDPELLNSVEIVRRPRAR</sequence>
<dbReference type="Proteomes" id="UP001164459">
    <property type="component" value="Chromosome"/>
</dbReference>
<proteinExistence type="inferred from homology"/>
<dbReference type="Pfam" id="PF00160">
    <property type="entry name" value="Pro_isomerase"/>
    <property type="match status" value="1"/>
</dbReference>
<evidence type="ECO:0000256" key="3">
    <source>
        <dbReference type="ARBA" id="ARBA00023235"/>
    </source>
</evidence>
<evidence type="ECO:0000259" key="6">
    <source>
        <dbReference type="PROSITE" id="PS50072"/>
    </source>
</evidence>
<evidence type="ECO:0000313" key="7">
    <source>
        <dbReference type="EMBL" id="WAS92368.1"/>
    </source>
</evidence>
<dbReference type="PRINTS" id="PR00153">
    <property type="entry name" value="CSAPPISMRASE"/>
</dbReference>
<dbReference type="PROSITE" id="PS00170">
    <property type="entry name" value="CSA_PPIASE_1"/>
    <property type="match status" value="1"/>
</dbReference>
<dbReference type="EMBL" id="CP114040">
    <property type="protein sequence ID" value="WAS92368.1"/>
    <property type="molecule type" value="Genomic_DNA"/>
</dbReference>
<dbReference type="RefSeq" id="WP_269034717.1">
    <property type="nucleotide sequence ID" value="NZ_CP114040.1"/>
</dbReference>
<keyword evidence="2 4" id="KW-0697">Rotamase</keyword>
<feature type="region of interest" description="Disordered" evidence="5">
    <location>
        <begin position="34"/>
        <end position="74"/>
    </location>
</feature>
<comment type="catalytic activity">
    <reaction evidence="4">
        <text>[protein]-peptidylproline (omega=180) = [protein]-peptidylproline (omega=0)</text>
        <dbReference type="Rhea" id="RHEA:16237"/>
        <dbReference type="Rhea" id="RHEA-COMP:10747"/>
        <dbReference type="Rhea" id="RHEA-COMP:10748"/>
        <dbReference type="ChEBI" id="CHEBI:83833"/>
        <dbReference type="ChEBI" id="CHEBI:83834"/>
        <dbReference type="EC" id="5.2.1.8"/>
    </reaction>
</comment>
<dbReference type="InterPro" id="IPR029000">
    <property type="entry name" value="Cyclophilin-like_dom_sf"/>
</dbReference>
<keyword evidence="3 4" id="KW-0413">Isomerase</keyword>
<dbReference type="PANTHER" id="PTHR45625">
    <property type="entry name" value="PEPTIDYL-PROLYL CIS-TRANS ISOMERASE-RELATED"/>
    <property type="match status" value="1"/>
</dbReference>
<dbReference type="SUPFAM" id="SSF50891">
    <property type="entry name" value="Cyclophilin-like"/>
    <property type="match status" value="1"/>
</dbReference>
<dbReference type="Gene3D" id="2.40.100.10">
    <property type="entry name" value="Cyclophilin-like"/>
    <property type="match status" value="1"/>
</dbReference>
<gene>
    <name evidence="7" type="ORF">O0S08_39825</name>
</gene>
<evidence type="ECO:0000313" key="8">
    <source>
        <dbReference type="Proteomes" id="UP001164459"/>
    </source>
</evidence>
<dbReference type="CDD" id="cd00317">
    <property type="entry name" value="cyclophilin"/>
    <property type="match status" value="1"/>
</dbReference>
<evidence type="ECO:0000256" key="4">
    <source>
        <dbReference type="RuleBase" id="RU363019"/>
    </source>
</evidence>
<dbReference type="InterPro" id="IPR002130">
    <property type="entry name" value="Cyclophilin-type_PPIase_dom"/>
</dbReference>
<dbReference type="InterPro" id="IPR044666">
    <property type="entry name" value="Cyclophilin_A-like"/>
</dbReference>